<dbReference type="AlphaFoldDB" id="A0AAQ4CU18"/>
<evidence type="ECO:0000313" key="2">
    <source>
        <dbReference type="EMBL" id="BDB99299.1"/>
    </source>
</evidence>
<evidence type="ECO:0000313" key="3">
    <source>
        <dbReference type="Proteomes" id="UP001319921"/>
    </source>
</evidence>
<feature type="transmembrane region" description="Helical" evidence="1">
    <location>
        <begin position="39"/>
        <end position="58"/>
    </location>
</feature>
<dbReference type="KEGG" id="scas:SACC_23160"/>
<evidence type="ECO:0000256" key="1">
    <source>
        <dbReference type="SAM" id="Phobius"/>
    </source>
</evidence>
<protein>
    <submittedName>
        <fullName evidence="2">Uncharacterized protein</fullName>
    </submittedName>
</protein>
<name>A0AAQ4CU18_9CREN</name>
<keyword evidence="1" id="KW-0472">Membrane</keyword>
<keyword evidence="1" id="KW-1133">Transmembrane helix</keyword>
<dbReference type="EMBL" id="AP025226">
    <property type="protein sequence ID" value="BDB99299.1"/>
    <property type="molecule type" value="Genomic_DNA"/>
</dbReference>
<gene>
    <name evidence="2" type="ORF">SACC_23160</name>
</gene>
<dbReference type="GeneID" id="68867042"/>
<accession>A0AAQ4CU18</accession>
<keyword evidence="3" id="KW-1185">Reference proteome</keyword>
<keyword evidence="1" id="KW-0812">Transmembrane</keyword>
<reference evidence="2 3" key="1">
    <citation type="journal article" date="2022" name="Microbiol. Resour. Announc.">
        <title>Complete Genome Sequence of the Hyperthermophilic and Acidophilic Archaeon Saccharolobus caldissimus Strain HS-3T.</title>
        <authorList>
            <person name="Sakai H.D."/>
            <person name="Kurosawa N."/>
        </authorList>
    </citation>
    <scope>NUCLEOTIDE SEQUENCE [LARGE SCALE GENOMIC DNA]</scope>
    <source>
        <strain evidence="2 3">JCM32116</strain>
    </source>
</reference>
<sequence length="64" mass="7063">MKKYTIAGLLAILILIFFVILSLPLNFMTSSIIGVPNTTILMAAIYMILTAAIFILLYRGVSRV</sequence>
<proteinExistence type="predicted"/>
<feature type="transmembrane region" description="Helical" evidence="1">
    <location>
        <begin position="7"/>
        <end position="27"/>
    </location>
</feature>
<organism evidence="2 3">
    <name type="scientific">Saccharolobus caldissimus</name>
    <dbReference type="NCBI Taxonomy" id="1702097"/>
    <lineage>
        <taxon>Archaea</taxon>
        <taxon>Thermoproteota</taxon>
        <taxon>Thermoprotei</taxon>
        <taxon>Sulfolobales</taxon>
        <taxon>Sulfolobaceae</taxon>
        <taxon>Saccharolobus</taxon>
    </lineage>
</organism>
<dbReference type="Proteomes" id="UP001319921">
    <property type="component" value="Chromosome"/>
</dbReference>
<dbReference type="RefSeq" id="WP_229569622.1">
    <property type="nucleotide sequence ID" value="NZ_AP025226.1"/>
</dbReference>